<reference evidence="2 3" key="1">
    <citation type="submission" date="2019-04" db="EMBL/GenBank/DDBJ databases">
        <authorList>
            <person name="Feng G."/>
            <person name="Zhang J."/>
            <person name="Zhu H."/>
        </authorList>
    </citation>
    <scope>NUCLEOTIDE SEQUENCE [LARGE SCALE GENOMIC DNA]</scope>
    <source>
        <strain evidence="2 3">JCM 19491</strain>
    </source>
</reference>
<keyword evidence="3" id="KW-1185">Reference proteome</keyword>
<accession>A0A4Z0MLF6</accession>
<gene>
    <name evidence="2" type="ORF">EU557_10250</name>
</gene>
<dbReference type="PROSITE" id="PS51257">
    <property type="entry name" value="PROKAR_LIPOPROTEIN"/>
    <property type="match status" value="1"/>
</dbReference>
<dbReference type="AlphaFoldDB" id="A0A4Z0MLF6"/>
<keyword evidence="1" id="KW-0732">Signal</keyword>
<sequence>MVRTLLIRITVTGLAVLASCAPALHLSPTPQGFVAMPVRSFHLNQVALGPFHTTRMRSPTGFRIWTGLDLGFIRLFNRTAQRQRINFSLANAQGEVAQTQALNHLIVHSSIGDLGHLPDAGPNTPNWYSRKNADVFKGTITLPNRDSTGQWQFEIENAHQLKGPHIEGQVTDGKRLIRLLSVERATDFGRDGHLDEALLAAQVKRGLVFRYENRLIGALDQTYPDYPIFFIRPELDPTLQFVLANSAVLLLRHANLLR</sequence>
<name>A0A4Z0MLF6_9BACT</name>
<organism evidence="2 3">
    <name type="scientific">Hymenobacter wooponensis</name>
    <dbReference type="NCBI Taxonomy" id="1525360"/>
    <lineage>
        <taxon>Bacteria</taxon>
        <taxon>Pseudomonadati</taxon>
        <taxon>Bacteroidota</taxon>
        <taxon>Cytophagia</taxon>
        <taxon>Cytophagales</taxon>
        <taxon>Hymenobacteraceae</taxon>
        <taxon>Hymenobacter</taxon>
    </lineage>
</organism>
<dbReference type="RefSeq" id="WP_135530375.1">
    <property type="nucleotide sequence ID" value="NZ_SRKZ01000003.1"/>
</dbReference>
<dbReference type="Proteomes" id="UP000298284">
    <property type="component" value="Unassembled WGS sequence"/>
</dbReference>
<evidence type="ECO:0000256" key="1">
    <source>
        <dbReference type="SAM" id="SignalP"/>
    </source>
</evidence>
<evidence type="ECO:0000313" key="3">
    <source>
        <dbReference type="Proteomes" id="UP000298284"/>
    </source>
</evidence>
<proteinExistence type="predicted"/>
<dbReference type="EMBL" id="SRKZ01000003">
    <property type="protein sequence ID" value="TGD80220.1"/>
    <property type="molecule type" value="Genomic_DNA"/>
</dbReference>
<feature type="signal peptide" evidence="1">
    <location>
        <begin position="1"/>
        <end position="23"/>
    </location>
</feature>
<protein>
    <submittedName>
        <fullName evidence="2">Uncharacterized protein</fullName>
    </submittedName>
</protein>
<comment type="caution">
    <text evidence="2">The sequence shown here is derived from an EMBL/GenBank/DDBJ whole genome shotgun (WGS) entry which is preliminary data.</text>
</comment>
<evidence type="ECO:0000313" key="2">
    <source>
        <dbReference type="EMBL" id="TGD80220.1"/>
    </source>
</evidence>
<feature type="chain" id="PRO_5021199505" evidence="1">
    <location>
        <begin position="24"/>
        <end position="258"/>
    </location>
</feature>